<dbReference type="InterPro" id="IPR035684">
    <property type="entry name" value="ArgRS_core"/>
</dbReference>
<dbReference type="PRINTS" id="PR01038">
    <property type="entry name" value="TRNASYNTHARG"/>
</dbReference>
<evidence type="ECO:0000256" key="9">
    <source>
        <dbReference type="ARBA" id="ARBA00023146"/>
    </source>
</evidence>
<dbReference type="KEGG" id="dgi:Desgi_4638"/>
<dbReference type="GO" id="GO:0004814">
    <property type="term" value="F:arginine-tRNA ligase activity"/>
    <property type="evidence" value="ECO:0007669"/>
    <property type="project" value="UniProtKB-UniRule"/>
</dbReference>
<dbReference type="Gene3D" id="3.30.1360.70">
    <property type="entry name" value="Arginyl tRNA synthetase N-terminal domain"/>
    <property type="match status" value="1"/>
</dbReference>
<dbReference type="InterPro" id="IPR001412">
    <property type="entry name" value="aa-tRNA-synth_I_CS"/>
</dbReference>
<dbReference type="InterPro" id="IPR009080">
    <property type="entry name" value="tRNAsynth_Ia_anticodon-bd"/>
</dbReference>
<evidence type="ECO:0000313" key="16">
    <source>
        <dbReference type="Proteomes" id="UP000013520"/>
    </source>
</evidence>
<keyword evidence="16" id="KW-1185">Reference proteome</keyword>
<dbReference type="GO" id="GO:0005524">
    <property type="term" value="F:ATP binding"/>
    <property type="evidence" value="ECO:0007669"/>
    <property type="project" value="UniProtKB-UniRule"/>
</dbReference>
<evidence type="ECO:0000259" key="13">
    <source>
        <dbReference type="SMART" id="SM00836"/>
    </source>
</evidence>
<dbReference type="Gene3D" id="3.40.50.620">
    <property type="entry name" value="HUPs"/>
    <property type="match status" value="1"/>
</dbReference>
<evidence type="ECO:0000256" key="4">
    <source>
        <dbReference type="ARBA" id="ARBA00022490"/>
    </source>
</evidence>
<comment type="similarity">
    <text evidence="2 11 12">Belongs to the class-I aminoacyl-tRNA synthetase family.</text>
</comment>
<keyword evidence="8 11" id="KW-0648">Protein biosynthesis</keyword>
<dbReference type="SUPFAM" id="SSF52374">
    <property type="entry name" value="Nucleotidylyl transferase"/>
    <property type="match status" value="1"/>
</dbReference>
<evidence type="ECO:0000256" key="6">
    <source>
        <dbReference type="ARBA" id="ARBA00022741"/>
    </source>
</evidence>
<keyword evidence="9 11" id="KW-0030">Aminoacyl-tRNA synthetase</keyword>
<evidence type="ECO:0000256" key="2">
    <source>
        <dbReference type="ARBA" id="ARBA00005594"/>
    </source>
</evidence>
<feature type="short sequence motif" description="'HIGH' region" evidence="11">
    <location>
        <begin position="139"/>
        <end position="149"/>
    </location>
</feature>
<dbReference type="FunFam" id="1.10.730.10:FF:000008">
    <property type="entry name" value="Arginine--tRNA ligase"/>
    <property type="match status" value="1"/>
</dbReference>
<evidence type="ECO:0000256" key="7">
    <source>
        <dbReference type="ARBA" id="ARBA00022840"/>
    </source>
</evidence>
<dbReference type="eggNOG" id="COG0018">
    <property type="taxonomic scope" value="Bacteria"/>
</dbReference>
<dbReference type="SMART" id="SM00836">
    <property type="entry name" value="DALR_1"/>
    <property type="match status" value="1"/>
</dbReference>
<dbReference type="NCBIfam" id="TIGR00456">
    <property type="entry name" value="argS"/>
    <property type="match status" value="1"/>
</dbReference>
<dbReference type="SUPFAM" id="SSF47323">
    <property type="entry name" value="Anticodon-binding domain of a subclass of class I aminoacyl-tRNA synthetases"/>
    <property type="match status" value="1"/>
</dbReference>
<accession>R4KTD8</accession>
<keyword evidence="7 11" id="KW-0067">ATP-binding</keyword>
<feature type="domain" description="Arginyl tRNA synthetase N-terminal" evidence="14">
    <location>
        <begin position="13"/>
        <end position="102"/>
    </location>
</feature>
<dbReference type="HOGENOM" id="CLU_006406_0_1_9"/>
<dbReference type="FunFam" id="3.30.1360.70:FF:000003">
    <property type="entry name" value="Arginine--tRNA ligase"/>
    <property type="match status" value="1"/>
</dbReference>
<dbReference type="GO" id="GO:0006420">
    <property type="term" value="P:arginyl-tRNA aminoacylation"/>
    <property type="evidence" value="ECO:0007669"/>
    <property type="project" value="UniProtKB-UniRule"/>
</dbReference>
<dbReference type="Pfam" id="PF00750">
    <property type="entry name" value="tRNA-synt_1d"/>
    <property type="match status" value="1"/>
</dbReference>
<dbReference type="PROSITE" id="PS00178">
    <property type="entry name" value="AA_TRNA_LIGASE_I"/>
    <property type="match status" value="1"/>
</dbReference>
<dbReference type="STRING" id="767817.Desgi_4638"/>
<evidence type="ECO:0000259" key="14">
    <source>
        <dbReference type="SMART" id="SM01016"/>
    </source>
</evidence>
<dbReference type="CDD" id="cd07956">
    <property type="entry name" value="Anticodon_Ia_Arg"/>
    <property type="match status" value="1"/>
</dbReference>
<dbReference type="SMART" id="SM01016">
    <property type="entry name" value="Arg_tRNA_synt_N"/>
    <property type="match status" value="1"/>
</dbReference>
<evidence type="ECO:0000256" key="5">
    <source>
        <dbReference type="ARBA" id="ARBA00022598"/>
    </source>
</evidence>
<dbReference type="AlphaFoldDB" id="R4KTD8"/>
<comment type="subunit">
    <text evidence="3 11">Monomer.</text>
</comment>
<gene>
    <name evidence="11" type="primary">argS</name>
    <name evidence="15" type="ORF">Desgi_4638</name>
</gene>
<comment type="subcellular location">
    <subcellularLocation>
        <location evidence="1 11">Cytoplasm</location>
    </subcellularLocation>
</comment>
<dbReference type="EC" id="6.1.1.19" evidence="11"/>
<dbReference type="InterPro" id="IPR001278">
    <property type="entry name" value="Arg-tRNA-ligase"/>
</dbReference>
<dbReference type="CDD" id="cd00671">
    <property type="entry name" value="ArgRS_core"/>
    <property type="match status" value="1"/>
</dbReference>
<evidence type="ECO:0000256" key="8">
    <source>
        <dbReference type="ARBA" id="ARBA00022917"/>
    </source>
</evidence>
<comment type="catalytic activity">
    <reaction evidence="10 11">
        <text>tRNA(Arg) + L-arginine + ATP = L-arginyl-tRNA(Arg) + AMP + diphosphate</text>
        <dbReference type="Rhea" id="RHEA:20301"/>
        <dbReference type="Rhea" id="RHEA-COMP:9658"/>
        <dbReference type="Rhea" id="RHEA-COMP:9673"/>
        <dbReference type="ChEBI" id="CHEBI:30616"/>
        <dbReference type="ChEBI" id="CHEBI:32682"/>
        <dbReference type="ChEBI" id="CHEBI:33019"/>
        <dbReference type="ChEBI" id="CHEBI:78442"/>
        <dbReference type="ChEBI" id="CHEBI:78513"/>
        <dbReference type="ChEBI" id="CHEBI:456215"/>
        <dbReference type="EC" id="6.1.1.19"/>
    </reaction>
</comment>
<dbReference type="PANTHER" id="PTHR11956">
    <property type="entry name" value="ARGINYL-TRNA SYNTHETASE"/>
    <property type="match status" value="1"/>
</dbReference>
<proteinExistence type="inferred from homology"/>
<evidence type="ECO:0000256" key="11">
    <source>
        <dbReference type="HAMAP-Rule" id="MF_00123"/>
    </source>
</evidence>
<dbReference type="FunFam" id="3.40.50.620:FF:000062">
    <property type="entry name" value="Arginine--tRNA ligase"/>
    <property type="match status" value="1"/>
</dbReference>
<evidence type="ECO:0000313" key="15">
    <source>
        <dbReference type="EMBL" id="AGL03865.1"/>
    </source>
</evidence>
<sequence>MSGVISVVEEMRVALEKALVEALGKAVEAGEIPPVELPDFVVEVPREREHGDFATNLAMLLPKQARMAPRKIAEALTQNLPRSTRWLERVEVAGPGFINFILDPRWVLESVPLAVNRQSDYGRVQLGKNKEVQVEFVSANPTGLLHMGNARGAALGDSIAAILEFAGWQVTREYYINDAGNQVENFALSVEARYFELLGREGEVPEGGYHGQDIIDTARRYIEEHGDKLLNVDRRTRLDTLAQYALDEKIGGIKKALADFGVNYDVWFSEQSLHDSGKVDGALQRLRERGFLYELEGALWFKASAFGLEKDEVVVRKNGIPTYYAADIAYHMDKFDRGFDRVINIWGADHHGHVARMKGAIKALGYDPDALQVLLMQLVRLFSGGEIVRMSKRTGQFVTLEELVDEVGLDAARYFFIMRSADSHLDFDLDLARTQSNDNPVYYVQYAHARICSIFRQLAEQGRGVPGADAVNIELLREEAELALARRLADFPEEVALAARQLAPHRIARYVHEVAGLLHSFYNVHRVITDDLELTNARLLLMEATRMVLRNALTLLGVRAPEKM</sequence>
<name>R4KTD8_9FIRM</name>
<dbReference type="InterPro" id="IPR036695">
    <property type="entry name" value="Arg-tRNA-synth_N_sf"/>
</dbReference>
<reference evidence="15 16" key="1">
    <citation type="submission" date="2012-01" db="EMBL/GenBank/DDBJ databases">
        <title>Complete sequence of Desulfotomaculum gibsoniae DSM 7213.</title>
        <authorList>
            <consortium name="US DOE Joint Genome Institute"/>
            <person name="Lucas S."/>
            <person name="Han J."/>
            <person name="Lapidus A."/>
            <person name="Cheng J.-F."/>
            <person name="Goodwin L."/>
            <person name="Pitluck S."/>
            <person name="Peters L."/>
            <person name="Ovchinnikova G."/>
            <person name="Teshima H."/>
            <person name="Detter J.C."/>
            <person name="Han C."/>
            <person name="Tapia R."/>
            <person name="Land M."/>
            <person name="Hauser L."/>
            <person name="Kyrpides N."/>
            <person name="Ivanova N."/>
            <person name="Pagani I."/>
            <person name="Parshina S."/>
            <person name="Plugge C."/>
            <person name="Muyzer G."/>
            <person name="Kuever J."/>
            <person name="Ivanova A."/>
            <person name="Nazina T."/>
            <person name="Klenk H.-P."/>
            <person name="Brambilla E."/>
            <person name="Spring S."/>
            <person name="Stams A.F."/>
            <person name="Woyke T."/>
        </authorList>
    </citation>
    <scope>NUCLEOTIDE SEQUENCE [LARGE SCALE GENOMIC DNA]</scope>
    <source>
        <strain evidence="15 16">DSM 7213</strain>
    </source>
</reference>
<feature type="domain" description="DALR anticodon binding" evidence="13">
    <location>
        <begin position="444"/>
        <end position="564"/>
    </location>
</feature>
<keyword evidence="5 11" id="KW-0436">Ligase</keyword>
<keyword evidence="4 11" id="KW-0963">Cytoplasm</keyword>
<evidence type="ECO:0000256" key="12">
    <source>
        <dbReference type="RuleBase" id="RU363038"/>
    </source>
</evidence>
<evidence type="ECO:0000256" key="10">
    <source>
        <dbReference type="ARBA" id="ARBA00049339"/>
    </source>
</evidence>
<dbReference type="InterPro" id="IPR014729">
    <property type="entry name" value="Rossmann-like_a/b/a_fold"/>
</dbReference>
<dbReference type="EMBL" id="CP003273">
    <property type="protein sequence ID" value="AGL03865.1"/>
    <property type="molecule type" value="Genomic_DNA"/>
</dbReference>
<dbReference type="SUPFAM" id="SSF55190">
    <property type="entry name" value="Arginyl-tRNA synthetase (ArgRS), N-terminal 'additional' domain"/>
    <property type="match status" value="1"/>
</dbReference>
<dbReference type="Proteomes" id="UP000013520">
    <property type="component" value="Chromosome"/>
</dbReference>
<dbReference type="InterPro" id="IPR008909">
    <property type="entry name" value="DALR_anticod-bd"/>
</dbReference>
<dbReference type="PANTHER" id="PTHR11956:SF5">
    <property type="entry name" value="ARGININE--TRNA LIGASE, CYTOPLASMIC"/>
    <property type="match status" value="1"/>
</dbReference>
<evidence type="ECO:0000256" key="1">
    <source>
        <dbReference type="ARBA" id="ARBA00004496"/>
    </source>
</evidence>
<evidence type="ECO:0000256" key="3">
    <source>
        <dbReference type="ARBA" id="ARBA00011245"/>
    </source>
</evidence>
<dbReference type="HAMAP" id="MF_00123">
    <property type="entry name" value="Arg_tRNA_synth"/>
    <property type="match status" value="1"/>
</dbReference>
<dbReference type="InterPro" id="IPR005148">
    <property type="entry name" value="Arg-tRNA-synth_N"/>
</dbReference>
<organism evidence="15 16">
    <name type="scientific">Desulfoscipio gibsoniae DSM 7213</name>
    <dbReference type="NCBI Taxonomy" id="767817"/>
    <lineage>
        <taxon>Bacteria</taxon>
        <taxon>Bacillati</taxon>
        <taxon>Bacillota</taxon>
        <taxon>Clostridia</taxon>
        <taxon>Eubacteriales</taxon>
        <taxon>Desulfallaceae</taxon>
        <taxon>Desulfoscipio</taxon>
    </lineage>
</organism>
<protein>
    <recommendedName>
        <fullName evidence="11">Arginine--tRNA ligase</fullName>
        <ecNumber evidence="11">6.1.1.19</ecNumber>
    </recommendedName>
    <alternativeName>
        <fullName evidence="11">Arginyl-tRNA synthetase</fullName>
        <shortName evidence="11">ArgRS</shortName>
    </alternativeName>
</protein>
<dbReference type="GO" id="GO:0005737">
    <property type="term" value="C:cytoplasm"/>
    <property type="evidence" value="ECO:0007669"/>
    <property type="project" value="UniProtKB-SubCell"/>
</dbReference>
<keyword evidence="6 11" id="KW-0547">Nucleotide-binding</keyword>
<dbReference type="Gene3D" id="1.10.730.10">
    <property type="entry name" value="Isoleucyl-tRNA Synthetase, Domain 1"/>
    <property type="match status" value="1"/>
</dbReference>
<dbReference type="Pfam" id="PF05746">
    <property type="entry name" value="DALR_1"/>
    <property type="match status" value="1"/>
</dbReference>
<dbReference type="Pfam" id="PF03485">
    <property type="entry name" value="Arg_tRNA_synt_N"/>
    <property type="match status" value="1"/>
</dbReference>